<evidence type="ECO:0000256" key="6">
    <source>
        <dbReference type="ARBA" id="ARBA00023010"/>
    </source>
</evidence>
<evidence type="ECO:0000256" key="2">
    <source>
        <dbReference type="ARBA" id="ARBA00022448"/>
    </source>
</evidence>
<organism evidence="10 11">
    <name type="scientific">Cyanobium gracile UHCC 0281</name>
    <dbReference type="NCBI Taxonomy" id="3110309"/>
    <lineage>
        <taxon>Bacteria</taxon>
        <taxon>Bacillati</taxon>
        <taxon>Cyanobacteriota</taxon>
        <taxon>Cyanophyceae</taxon>
        <taxon>Synechococcales</taxon>
        <taxon>Prochlorococcaceae</taxon>
        <taxon>Cyanobium</taxon>
    </lineage>
</organism>
<name>A0ABU5T071_9CYAN</name>
<sequence>MNIFGIGLPEMAVIAAIGLLVFGPKRLPELGKTLGRTLRGFQSASQEFEKEFRTAVGTDQPTDISGPPAAIPPAADAAAPAVVVEESAAPSNGPAS</sequence>
<dbReference type="EMBL" id="JAYGHY010000115">
    <property type="protein sequence ID" value="MEA5444171.1"/>
    <property type="molecule type" value="Genomic_DNA"/>
</dbReference>
<dbReference type="Pfam" id="PF02416">
    <property type="entry name" value="TatA_B_E"/>
    <property type="match status" value="1"/>
</dbReference>
<dbReference type="PRINTS" id="PR01506">
    <property type="entry name" value="TATBPROTEIN"/>
</dbReference>
<proteinExistence type="inferred from homology"/>
<evidence type="ECO:0000256" key="4">
    <source>
        <dbReference type="ARBA" id="ARBA00022927"/>
    </source>
</evidence>
<keyword evidence="7 9" id="KW-0472">Membrane</keyword>
<keyword evidence="5 9" id="KW-1133">Transmembrane helix</keyword>
<dbReference type="NCBIfam" id="TIGR01411">
    <property type="entry name" value="tatAE"/>
    <property type="match status" value="1"/>
</dbReference>
<reference evidence="10 11" key="1">
    <citation type="submission" date="2023-12" db="EMBL/GenBank/DDBJ databases">
        <title>Baltic Sea Cyanobacteria.</title>
        <authorList>
            <person name="Delbaje E."/>
            <person name="Fewer D.P."/>
            <person name="Shishido T.K."/>
        </authorList>
    </citation>
    <scope>NUCLEOTIDE SEQUENCE [LARGE SCALE GENOMIC DNA]</scope>
    <source>
        <strain evidence="10 11">UHCC 0281</strain>
    </source>
</reference>
<keyword evidence="9" id="KW-1003">Cell membrane</keyword>
<comment type="caution">
    <text evidence="10">The sequence shown here is derived from an EMBL/GenBank/DDBJ whole genome shotgun (WGS) entry which is preliminary data.</text>
</comment>
<dbReference type="PANTHER" id="PTHR33162">
    <property type="entry name" value="SEC-INDEPENDENT PROTEIN TRANSLOCASE PROTEIN TATA, CHLOROPLASTIC"/>
    <property type="match status" value="1"/>
</dbReference>
<evidence type="ECO:0000256" key="9">
    <source>
        <dbReference type="HAMAP-Rule" id="MF_00236"/>
    </source>
</evidence>
<dbReference type="PANTHER" id="PTHR33162:SF1">
    <property type="entry name" value="SEC-INDEPENDENT PROTEIN TRANSLOCASE PROTEIN TATA, CHLOROPLASTIC"/>
    <property type="match status" value="1"/>
</dbReference>
<gene>
    <name evidence="9" type="primary">tatA</name>
    <name evidence="10" type="ORF">VB739_16570</name>
</gene>
<comment type="subcellular location">
    <subcellularLocation>
        <location evidence="9">Cell membrane</location>
        <topology evidence="9">Single-pass membrane protein</topology>
    </subcellularLocation>
    <subcellularLocation>
        <location evidence="1">Membrane</location>
        <topology evidence="1">Single-pass membrane protein</topology>
    </subcellularLocation>
</comment>
<comment type="function">
    <text evidence="8">Part of the twin-arginine translocation (Tat) system that transports large folded proteins containing a characteristic twin-arginine motif in their signal peptide across the thylakoid membrane. Involved in delta pH-dependent protein transport required for chloroplast development, especially thylakoid membrane formation. TATC and TATB mediate precursor recognition, whereas TATA facilitates translocation.</text>
</comment>
<evidence type="ECO:0000256" key="8">
    <source>
        <dbReference type="ARBA" id="ARBA00025340"/>
    </source>
</evidence>
<evidence type="ECO:0000256" key="3">
    <source>
        <dbReference type="ARBA" id="ARBA00022692"/>
    </source>
</evidence>
<dbReference type="Gene3D" id="1.20.5.3310">
    <property type="match status" value="1"/>
</dbReference>
<dbReference type="Proteomes" id="UP001302329">
    <property type="component" value="Unassembled WGS sequence"/>
</dbReference>
<evidence type="ECO:0000313" key="11">
    <source>
        <dbReference type="Proteomes" id="UP001302329"/>
    </source>
</evidence>
<comment type="similarity">
    <text evidence="9">Belongs to the TatA/E family.</text>
</comment>
<evidence type="ECO:0000256" key="5">
    <source>
        <dbReference type="ARBA" id="ARBA00022989"/>
    </source>
</evidence>
<comment type="function">
    <text evidence="9">Part of the twin-arginine translocation (Tat) system that transports large folded proteins containing a characteristic twin-arginine motif in their signal peptide across membranes. TatA could form the protein-conducting channel of the Tat system.</text>
</comment>
<dbReference type="NCBIfam" id="NF011429">
    <property type="entry name" value="PRK14857.1"/>
    <property type="match status" value="1"/>
</dbReference>
<dbReference type="InterPro" id="IPR006312">
    <property type="entry name" value="TatA/E"/>
</dbReference>
<evidence type="ECO:0000256" key="1">
    <source>
        <dbReference type="ARBA" id="ARBA00004167"/>
    </source>
</evidence>
<keyword evidence="3 9" id="KW-0812">Transmembrane</keyword>
<evidence type="ECO:0000313" key="10">
    <source>
        <dbReference type="EMBL" id="MEA5444171.1"/>
    </source>
</evidence>
<keyword evidence="6 9" id="KW-0811">Translocation</keyword>
<dbReference type="InterPro" id="IPR003369">
    <property type="entry name" value="TatA/B/E"/>
</dbReference>
<accession>A0ABU5T071</accession>
<evidence type="ECO:0000256" key="7">
    <source>
        <dbReference type="ARBA" id="ARBA00023136"/>
    </source>
</evidence>
<dbReference type="RefSeq" id="WP_323358101.1">
    <property type="nucleotide sequence ID" value="NZ_JAYGHY010000115.1"/>
</dbReference>
<protein>
    <recommendedName>
        <fullName evidence="9">Sec-independent protein translocase protein TatA</fullName>
    </recommendedName>
</protein>
<dbReference type="HAMAP" id="MF_00236">
    <property type="entry name" value="TatA_E"/>
    <property type="match status" value="1"/>
</dbReference>
<comment type="subunit">
    <text evidence="9">Forms a complex with TatC.</text>
</comment>
<keyword evidence="2 9" id="KW-0813">Transport</keyword>
<keyword evidence="4 9" id="KW-0653">Protein transport</keyword>
<keyword evidence="11" id="KW-1185">Reference proteome</keyword>